<evidence type="ECO:0000259" key="1">
    <source>
        <dbReference type="Pfam" id="PF03435"/>
    </source>
</evidence>
<dbReference type="AlphaFoldDB" id="D6PE91"/>
<dbReference type="InterPro" id="IPR005097">
    <property type="entry name" value="Sacchrp_dh_NADP-bd"/>
</dbReference>
<feature type="domain" description="Saccharopine dehydrogenase NADP binding" evidence="1">
    <location>
        <begin position="3"/>
        <end position="126"/>
    </location>
</feature>
<dbReference type="PANTHER" id="PTHR43796">
    <property type="entry name" value="CARBOXYNORSPERMIDINE SYNTHASE"/>
    <property type="match status" value="1"/>
</dbReference>
<evidence type="ECO:0000313" key="2">
    <source>
        <dbReference type="EMBL" id="ADD94042.1"/>
    </source>
</evidence>
<sequence length="367" mass="39668">MKILALGGSGGMGRFAVHSLIKHPQVESILVADLNESAAKKFASTLSEKTSGIGIDVTDKEALERAMNGVDVVINTTGPFFKLAVPILEAAIETKTHYLDICDDWEPTEKMFLLNDKAKAAGITAIIGLGASPGITNMLGLIAMKELDQVSKVYTGWDMSSAQPEEESSQTGVNAAMVHGIEQIIGKVKVFSSGAYKMVRPLEKVTVDYPQLGTYKANIFGHPEAISFPHHYPEIKESLNLMHSNDDSLVSVLKLIRFFIEIKLLSKNMAAKFLTWLEGTQSPDTEKAGVEMLPSVYGYAEGIKDGQKMSVATTFHIEENIDDLSMGEGTSYPLACGVKMLTDGVINQTGVHAPESGIISPDLFLLT</sequence>
<accession>D6PE91</accession>
<dbReference type="PANTHER" id="PTHR43796:SF2">
    <property type="entry name" value="CARBOXYNORSPERMIDINE SYNTHASE"/>
    <property type="match status" value="1"/>
</dbReference>
<dbReference type="SUPFAM" id="SSF51735">
    <property type="entry name" value="NAD(P)-binding Rossmann-fold domains"/>
    <property type="match status" value="1"/>
</dbReference>
<dbReference type="EMBL" id="GU943011">
    <property type="protein sequence ID" value="ADD94042.1"/>
    <property type="molecule type" value="Genomic_DNA"/>
</dbReference>
<dbReference type="Gene3D" id="3.30.360.10">
    <property type="entry name" value="Dihydrodipicolinate Reductase, domain 2"/>
    <property type="match status" value="1"/>
</dbReference>
<name>D6PE91_9BACT</name>
<dbReference type="InterPro" id="IPR036291">
    <property type="entry name" value="NAD(P)-bd_dom_sf"/>
</dbReference>
<proteinExistence type="predicted"/>
<reference evidence="2" key="1">
    <citation type="journal article" date="2010" name="ISME J.">
        <title>Metagenome of the Mediterranean deep chlorophyll maximum studied by direct and fosmid library 454 pyrosequencing.</title>
        <authorList>
            <person name="Ghai R."/>
            <person name="Martin-Cuadrado A.B."/>
            <person name="Molto A.G."/>
            <person name="Heredia I.G."/>
            <person name="Cabrera R."/>
            <person name="Martin J."/>
            <person name="Verdu M."/>
            <person name="Deschamps P."/>
            <person name="Moreira D."/>
            <person name="Lopez-Garcia P."/>
            <person name="Mira A."/>
            <person name="Rodriguez-Valera F."/>
        </authorList>
    </citation>
    <scope>NUCLEOTIDE SEQUENCE</scope>
</reference>
<dbReference type="Gene3D" id="3.40.50.720">
    <property type="entry name" value="NAD(P)-binding Rossmann-like Domain"/>
    <property type="match status" value="1"/>
</dbReference>
<organism evidence="2">
    <name type="scientific">uncultured marine bacterium MedDCM-OCT-S12-C289</name>
    <dbReference type="NCBI Taxonomy" id="743082"/>
    <lineage>
        <taxon>Bacteria</taxon>
        <taxon>environmental samples</taxon>
    </lineage>
</organism>
<protein>
    <submittedName>
        <fullName evidence="2">Saccharopine dehydrogenase</fullName>
    </submittedName>
</protein>
<dbReference type="Pfam" id="PF03435">
    <property type="entry name" value="Sacchrp_dh_NADP"/>
    <property type="match status" value="1"/>
</dbReference>